<dbReference type="InterPro" id="IPR024163">
    <property type="entry name" value="Aerotolerance_reg_N"/>
</dbReference>
<organism evidence="7 8">
    <name type="scientific">Nocardia yunnanensis</name>
    <dbReference type="NCBI Taxonomy" id="2382165"/>
    <lineage>
        <taxon>Bacteria</taxon>
        <taxon>Bacillati</taxon>
        <taxon>Actinomycetota</taxon>
        <taxon>Actinomycetes</taxon>
        <taxon>Mycobacteriales</taxon>
        <taxon>Nocardiaceae</taxon>
        <taxon>Nocardia</taxon>
    </lineage>
</organism>
<feature type="transmembrane region" description="Helical" evidence="5">
    <location>
        <begin position="64"/>
        <end position="82"/>
    </location>
</feature>
<evidence type="ECO:0000313" key="8">
    <source>
        <dbReference type="Proteomes" id="UP000267164"/>
    </source>
</evidence>
<dbReference type="SUPFAM" id="SSF53300">
    <property type="entry name" value="vWA-like"/>
    <property type="match status" value="1"/>
</dbReference>
<dbReference type="SMART" id="SM00327">
    <property type="entry name" value="VWA"/>
    <property type="match status" value="1"/>
</dbReference>
<dbReference type="InterPro" id="IPR050768">
    <property type="entry name" value="UPF0353/GerABKA_families"/>
</dbReference>
<evidence type="ECO:0000256" key="4">
    <source>
        <dbReference type="ARBA" id="ARBA00023136"/>
    </source>
</evidence>
<evidence type="ECO:0000256" key="2">
    <source>
        <dbReference type="ARBA" id="ARBA00022692"/>
    </source>
</evidence>
<feature type="transmembrane region" description="Helical" evidence="5">
    <location>
        <begin position="316"/>
        <end position="334"/>
    </location>
</feature>
<keyword evidence="2 5" id="KW-0812">Transmembrane</keyword>
<dbReference type="EMBL" id="CP032568">
    <property type="protein sequence ID" value="AYF79137.1"/>
    <property type="molecule type" value="Genomic_DNA"/>
</dbReference>
<gene>
    <name evidence="7" type="ORF">D7D52_17985</name>
</gene>
<evidence type="ECO:0000256" key="1">
    <source>
        <dbReference type="ARBA" id="ARBA00022475"/>
    </source>
</evidence>
<evidence type="ECO:0000259" key="6">
    <source>
        <dbReference type="PROSITE" id="PS50234"/>
    </source>
</evidence>
<dbReference type="PANTHER" id="PTHR22550:SF5">
    <property type="entry name" value="LEUCINE ZIPPER PROTEIN 4"/>
    <property type="match status" value="1"/>
</dbReference>
<proteinExistence type="predicted"/>
<evidence type="ECO:0000256" key="5">
    <source>
        <dbReference type="SAM" id="Phobius"/>
    </source>
</evidence>
<dbReference type="OrthoDB" id="8882959at2"/>
<accession>A0A386ZNG3</accession>
<name>A0A386ZNG3_9NOCA</name>
<dbReference type="NCBIfam" id="NF010238">
    <property type="entry name" value="PRK13685.1"/>
    <property type="match status" value="1"/>
</dbReference>
<evidence type="ECO:0000256" key="3">
    <source>
        <dbReference type="ARBA" id="ARBA00022989"/>
    </source>
</evidence>
<dbReference type="Pfam" id="PF13519">
    <property type="entry name" value="VWA_2"/>
    <property type="match status" value="1"/>
</dbReference>
<dbReference type="KEGG" id="nyu:D7D52_17985"/>
<dbReference type="InterPro" id="IPR002035">
    <property type="entry name" value="VWF_A"/>
</dbReference>
<sequence length="339" mass="36683">MGNTTFSLSHFVNQYWLAFLAVLAAIALLYVLMQRRRRKHMLRFTNMDLLEKVAPAQPRPWRHISVAVTLVGLMFLTFAAAGPTAAKKVPRNRATVILVIDVSLSMEATDVPPSRIQVAKKAAKEFADGLTPGINLGLVTFAGTASVQVSPTTNREAVKAAIDNMKLAERTATGEGILTALQSIDTLASVLGGAEKPPPARIVLMSDGKQTVPDDKDVENPRHGFTAARLAKEKGIPVSTISFGTTWGTVEIPDQDGKGSQRVRVPVDDDSLREIAKLSGGDFYTASTLEELKAVYDTLEEQIGYETTMGDASKPWLWAGLVVTAIGVLTALLYRQRLP</sequence>
<dbReference type="AlphaFoldDB" id="A0A386ZNG3"/>
<dbReference type="Proteomes" id="UP000267164">
    <property type="component" value="Chromosome"/>
</dbReference>
<dbReference type="Gene3D" id="3.40.50.410">
    <property type="entry name" value="von Willebrand factor, type A domain"/>
    <property type="match status" value="1"/>
</dbReference>
<keyword evidence="8" id="KW-1185">Reference proteome</keyword>
<evidence type="ECO:0000313" key="7">
    <source>
        <dbReference type="EMBL" id="AYF79137.1"/>
    </source>
</evidence>
<dbReference type="PROSITE" id="PS50234">
    <property type="entry name" value="VWFA"/>
    <property type="match status" value="1"/>
</dbReference>
<keyword evidence="4 5" id="KW-0472">Membrane</keyword>
<feature type="domain" description="VWFA" evidence="6">
    <location>
        <begin position="95"/>
        <end position="299"/>
    </location>
</feature>
<keyword evidence="1" id="KW-1003">Cell membrane</keyword>
<feature type="transmembrane region" description="Helical" evidence="5">
    <location>
        <begin position="15"/>
        <end position="33"/>
    </location>
</feature>
<keyword evidence="3 5" id="KW-1133">Transmembrane helix</keyword>
<dbReference type="Pfam" id="PF07584">
    <property type="entry name" value="BatA"/>
    <property type="match status" value="1"/>
</dbReference>
<reference evidence="7 8" key="1">
    <citation type="submission" date="2018-09" db="EMBL/GenBank/DDBJ databases">
        <title>Nocardia yunnanensis sp. nov., an actinomycete isolated from a soil sample.</title>
        <authorList>
            <person name="Zhang J."/>
        </authorList>
    </citation>
    <scope>NUCLEOTIDE SEQUENCE [LARGE SCALE GENOMIC DNA]</scope>
    <source>
        <strain evidence="7 8">CFHS0054</strain>
    </source>
</reference>
<protein>
    <submittedName>
        <fullName evidence="7">VWA domain-containing protein</fullName>
    </submittedName>
</protein>
<dbReference type="InterPro" id="IPR036465">
    <property type="entry name" value="vWFA_dom_sf"/>
</dbReference>
<dbReference type="PANTHER" id="PTHR22550">
    <property type="entry name" value="SPORE GERMINATION PROTEIN"/>
    <property type="match status" value="1"/>
</dbReference>